<evidence type="ECO:0000256" key="1">
    <source>
        <dbReference type="SAM" id="SignalP"/>
    </source>
</evidence>
<reference evidence="2 3" key="1">
    <citation type="submission" date="2020-11" db="EMBL/GenBank/DDBJ databases">
        <title>Fusibacter basophilias sp. nov.</title>
        <authorList>
            <person name="Qiu D."/>
        </authorList>
    </citation>
    <scope>NUCLEOTIDE SEQUENCE [LARGE SCALE GENOMIC DNA]</scope>
    <source>
        <strain evidence="2 3">Q10-2</strain>
    </source>
</reference>
<keyword evidence="1" id="KW-0732">Signal</keyword>
<sequence>MKKKLITTLMILVLLLCTWGGLFAQVSSKSSADSKDYFKTIVDIQNKEQYSNGLSIRTSEILDTYIIASALNLEFDSHILLPDTDKTPLYKSAKKYFSAYSDHEFIQKCKPYIHGEDISGDAIGVILGYYGLDATEVVNQKVRLDRINTIYRQDHFKEDKAIIEFINGLESFYADTAAHEFFEKNSVLKNSLETYTIKKSKDEKALKLIHEMAAYIGVKKDNDFNYQVILTIFRPSMASFFTYTEGDEIQAISFQSPNSFDQNPYKFDYDTLLETLIHELLHVHINDTVKSIADQMADEGVALPKTLINSPMYKNMPLNRQLDEYLVRAIECRIYKQIYGEVYTFSHILEKEMNFGGFDQLLDVYESFSKYEVNRDRYDDIESFLPEVIHNIVENL</sequence>
<evidence type="ECO:0000313" key="2">
    <source>
        <dbReference type="EMBL" id="MBF4692004.1"/>
    </source>
</evidence>
<dbReference type="EMBL" id="JADKNH010000001">
    <property type="protein sequence ID" value="MBF4692004.1"/>
    <property type="molecule type" value="Genomic_DNA"/>
</dbReference>
<dbReference type="InterPro" id="IPR032560">
    <property type="entry name" value="DUF4932"/>
</dbReference>
<dbReference type="Pfam" id="PF16286">
    <property type="entry name" value="DUF4932"/>
    <property type="match status" value="1"/>
</dbReference>
<comment type="caution">
    <text evidence="2">The sequence shown here is derived from an EMBL/GenBank/DDBJ whole genome shotgun (WGS) entry which is preliminary data.</text>
</comment>
<organism evidence="2 3">
    <name type="scientific">Fusibacter ferrireducens</name>
    <dbReference type="NCBI Taxonomy" id="2785058"/>
    <lineage>
        <taxon>Bacteria</taxon>
        <taxon>Bacillati</taxon>
        <taxon>Bacillota</taxon>
        <taxon>Clostridia</taxon>
        <taxon>Eubacteriales</taxon>
        <taxon>Eubacteriales Family XII. Incertae Sedis</taxon>
        <taxon>Fusibacter</taxon>
    </lineage>
</organism>
<protein>
    <submittedName>
        <fullName evidence="2">DUF4932 domain-containing protein</fullName>
    </submittedName>
</protein>
<dbReference type="Proteomes" id="UP000614200">
    <property type="component" value="Unassembled WGS sequence"/>
</dbReference>
<name>A0ABR9ZNM0_9FIRM</name>
<gene>
    <name evidence="2" type="ORF">ISU02_02685</name>
</gene>
<feature type="signal peptide" evidence="1">
    <location>
        <begin position="1"/>
        <end position="24"/>
    </location>
</feature>
<dbReference type="RefSeq" id="WP_194700229.1">
    <property type="nucleotide sequence ID" value="NZ_JADKNH010000001.1"/>
</dbReference>
<keyword evidence="3" id="KW-1185">Reference proteome</keyword>
<evidence type="ECO:0000313" key="3">
    <source>
        <dbReference type="Proteomes" id="UP000614200"/>
    </source>
</evidence>
<proteinExistence type="predicted"/>
<feature type="chain" id="PRO_5045795508" evidence="1">
    <location>
        <begin position="25"/>
        <end position="396"/>
    </location>
</feature>
<accession>A0ABR9ZNM0</accession>